<evidence type="ECO:0000313" key="1">
    <source>
        <dbReference type="EMBL" id="WEL19446.1"/>
    </source>
</evidence>
<keyword evidence="2" id="KW-1185">Reference proteome</keyword>
<evidence type="ECO:0000313" key="2">
    <source>
        <dbReference type="Proteomes" id="UP001218034"/>
    </source>
</evidence>
<accession>A0ABY8CID9</accession>
<dbReference type="EMBL" id="CP104395">
    <property type="protein sequence ID" value="WEL19446.1"/>
    <property type="molecule type" value="Genomic_DNA"/>
</dbReference>
<protein>
    <submittedName>
        <fullName evidence="1">Uncharacterized protein</fullName>
    </submittedName>
</protein>
<reference evidence="1 2" key="1">
    <citation type="submission" date="2022-09" db="EMBL/GenBank/DDBJ databases">
        <title>Xylan utilization by haloarchaea-nanohaloarchaea associations.</title>
        <authorList>
            <person name="Yakimov M."/>
        </authorList>
    </citation>
    <scope>NUCLEOTIDE SEQUENCE [LARGE SCALE GENOMIC DNA]</scope>
    <source>
        <strain evidence="1 2">SVXNc</strain>
    </source>
</reference>
<gene>
    <name evidence="1" type="ORF">SVXNc_0422</name>
</gene>
<dbReference type="RefSeq" id="WP_347722317.1">
    <property type="nucleotide sequence ID" value="NZ_CP104395.1"/>
</dbReference>
<dbReference type="GeneID" id="90589859"/>
<dbReference type="Proteomes" id="UP001218034">
    <property type="component" value="Chromosome"/>
</dbReference>
<organism evidence="1 2">
    <name type="scientific">Candidatus Nanohalococcus occultus</name>
    <dbReference type="NCBI Taxonomy" id="2978047"/>
    <lineage>
        <taxon>Archaea</taxon>
        <taxon>Candidatus Nanohalarchaeota</taxon>
        <taxon>Candidatus Nanohalarchaeota incertae sedis</taxon>
        <taxon>Candidatus Nanohalococcus</taxon>
    </lineage>
</organism>
<name>A0ABY8CID9_9ARCH</name>
<sequence>MTTVVMDHSDVGVFENEVVSESYVSHRFFDSISDLEGLEPDNYVLDVNVPYSSAVGRKYVSELFSAKEQTQGALNFLGSQIFESKEKNGTSIEEFISTPVSRNRSVRFLSNDSSIYIPDTAETCIQKSTEPDDEQVLSFFQDFSETVNVTGYMDIVEYSQEGLKAVDGEVDEEGAIAEAARDLEGSTCVLTYDSDMLKENVRATLPEIAYALE</sequence>
<proteinExistence type="predicted"/>